<evidence type="ECO:0000256" key="2">
    <source>
        <dbReference type="ARBA" id="ARBA00023125"/>
    </source>
</evidence>
<dbReference type="Gene3D" id="1.10.10.10">
    <property type="entry name" value="Winged helix-like DNA-binding domain superfamily/Winged helix DNA-binding domain"/>
    <property type="match status" value="1"/>
</dbReference>
<keyword evidence="1" id="KW-0805">Transcription regulation</keyword>
<dbReference type="InterPro" id="IPR036390">
    <property type="entry name" value="WH_DNA-bd_sf"/>
</dbReference>
<dbReference type="PROSITE" id="PS51063">
    <property type="entry name" value="HTH_CRP_2"/>
    <property type="match status" value="1"/>
</dbReference>
<evidence type="ECO:0000256" key="1">
    <source>
        <dbReference type="ARBA" id="ARBA00023015"/>
    </source>
</evidence>
<organism evidence="5 6">
    <name type="scientific">Azorhizobium oxalatiphilum</name>
    <dbReference type="NCBI Taxonomy" id="980631"/>
    <lineage>
        <taxon>Bacteria</taxon>
        <taxon>Pseudomonadati</taxon>
        <taxon>Pseudomonadota</taxon>
        <taxon>Alphaproteobacteria</taxon>
        <taxon>Hyphomicrobiales</taxon>
        <taxon>Xanthobacteraceae</taxon>
        <taxon>Azorhizobium</taxon>
    </lineage>
</organism>
<dbReference type="GO" id="GO:0006355">
    <property type="term" value="P:regulation of DNA-templated transcription"/>
    <property type="evidence" value="ECO:0007669"/>
    <property type="project" value="InterPro"/>
</dbReference>
<keyword evidence="3" id="KW-0804">Transcription</keyword>
<evidence type="ECO:0000256" key="3">
    <source>
        <dbReference type="ARBA" id="ARBA00023163"/>
    </source>
</evidence>
<dbReference type="InterPro" id="IPR036388">
    <property type="entry name" value="WH-like_DNA-bd_sf"/>
</dbReference>
<dbReference type="CDD" id="cd00038">
    <property type="entry name" value="CAP_ED"/>
    <property type="match status" value="1"/>
</dbReference>
<dbReference type="Proteomes" id="UP000606044">
    <property type="component" value="Unassembled WGS sequence"/>
</dbReference>
<evidence type="ECO:0000313" key="6">
    <source>
        <dbReference type="Proteomes" id="UP000606044"/>
    </source>
</evidence>
<dbReference type="InterPro" id="IPR014710">
    <property type="entry name" value="RmlC-like_jellyroll"/>
</dbReference>
<dbReference type="InterPro" id="IPR018490">
    <property type="entry name" value="cNMP-bd_dom_sf"/>
</dbReference>
<reference evidence="5" key="2">
    <citation type="submission" date="2020-09" db="EMBL/GenBank/DDBJ databases">
        <authorList>
            <person name="Sun Q."/>
            <person name="Sedlacek I."/>
        </authorList>
    </citation>
    <scope>NUCLEOTIDE SEQUENCE</scope>
    <source>
        <strain evidence="5">CCM 7897</strain>
    </source>
</reference>
<dbReference type="Pfam" id="PF00027">
    <property type="entry name" value="cNMP_binding"/>
    <property type="match status" value="1"/>
</dbReference>
<accession>A0A917C328</accession>
<dbReference type="SUPFAM" id="SSF46785">
    <property type="entry name" value="Winged helix' DNA-binding domain"/>
    <property type="match status" value="1"/>
</dbReference>
<dbReference type="AlphaFoldDB" id="A0A917C328"/>
<protein>
    <submittedName>
        <fullName evidence="5">Transcriptional regulator</fullName>
    </submittedName>
</protein>
<proteinExistence type="predicted"/>
<keyword evidence="2" id="KW-0238">DNA-binding</keyword>
<dbReference type="InterPro" id="IPR012318">
    <property type="entry name" value="HTH_CRP"/>
</dbReference>
<keyword evidence="6" id="KW-1185">Reference proteome</keyword>
<comment type="caution">
    <text evidence="5">The sequence shown here is derived from an EMBL/GenBank/DDBJ whole genome shotgun (WGS) entry which is preliminary data.</text>
</comment>
<dbReference type="InterPro" id="IPR000595">
    <property type="entry name" value="cNMP-bd_dom"/>
</dbReference>
<evidence type="ECO:0000259" key="4">
    <source>
        <dbReference type="PROSITE" id="PS51063"/>
    </source>
</evidence>
<dbReference type="EMBL" id="BMCT01000004">
    <property type="protein sequence ID" value="GGF67627.1"/>
    <property type="molecule type" value="Genomic_DNA"/>
</dbReference>
<dbReference type="GO" id="GO:0003677">
    <property type="term" value="F:DNA binding"/>
    <property type="evidence" value="ECO:0007669"/>
    <property type="project" value="UniProtKB-KW"/>
</dbReference>
<dbReference type="Pfam" id="PF13545">
    <property type="entry name" value="HTH_Crp_2"/>
    <property type="match status" value="1"/>
</dbReference>
<evidence type="ECO:0000313" key="5">
    <source>
        <dbReference type="EMBL" id="GGF67627.1"/>
    </source>
</evidence>
<sequence>MTEHPMKAIARRLDARNPLDDDDVAALNNVRCAITTHPPESFLFREADRPGDYCSILLSGLAFRQKVTAHGKRQIVAVLMAGDFIDAQHLFLDRADHNLEAATAITVAEFSRHQFRDVILNRPRVGVAAWKEALEEGAIFREWLVTVGARPGPVRVAHFLCELGCRLERAGLASREDFIVPLTQEQIADVLGLTPVHVNRVLKSLVADGLISQRGRSIQVSSWERLTVAGEFNPIYLGPSARHDAHRAQHLPTSTLLRPRGQM</sequence>
<dbReference type="SUPFAM" id="SSF51206">
    <property type="entry name" value="cAMP-binding domain-like"/>
    <property type="match status" value="1"/>
</dbReference>
<dbReference type="SMART" id="SM00419">
    <property type="entry name" value="HTH_CRP"/>
    <property type="match status" value="1"/>
</dbReference>
<dbReference type="Gene3D" id="2.60.120.10">
    <property type="entry name" value="Jelly Rolls"/>
    <property type="match status" value="1"/>
</dbReference>
<name>A0A917C328_9HYPH</name>
<reference evidence="5" key="1">
    <citation type="journal article" date="2014" name="Int. J. Syst. Evol. Microbiol.">
        <title>Complete genome sequence of Corynebacterium casei LMG S-19264T (=DSM 44701T), isolated from a smear-ripened cheese.</title>
        <authorList>
            <consortium name="US DOE Joint Genome Institute (JGI-PGF)"/>
            <person name="Walter F."/>
            <person name="Albersmeier A."/>
            <person name="Kalinowski J."/>
            <person name="Ruckert C."/>
        </authorList>
    </citation>
    <scope>NUCLEOTIDE SEQUENCE</scope>
    <source>
        <strain evidence="5">CCM 7897</strain>
    </source>
</reference>
<dbReference type="RefSeq" id="WP_188579810.1">
    <property type="nucleotide sequence ID" value="NZ_BMCT01000004.1"/>
</dbReference>
<feature type="domain" description="HTH crp-type" evidence="4">
    <location>
        <begin position="150"/>
        <end position="224"/>
    </location>
</feature>
<gene>
    <name evidence="5" type="ORF">GCM10007301_29170</name>
</gene>